<dbReference type="InterPro" id="IPR011545">
    <property type="entry name" value="DEAD/DEAH_box_helicase_dom"/>
</dbReference>
<proteinExistence type="inferred from homology"/>
<dbReference type="Gene3D" id="3.40.50.300">
    <property type="entry name" value="P-loop containing nucleotide triphosphate hydrolases"/>
    <property type="match status" value="2"/>
</dbReference>
<keyword evidence="3 11" id="KW-0547">Nucleotide-binding</keyword>
<dbReference type="Pfam" id="PF00271">
    <property type="entry name" value="Helicase_C"/>
    <property type="match status" value="1"/>
</dbReference>
<dbReference type="PROSITE" id="PS51195">
    <property type="entry name" value="Q_MOTIF"/>
    <property type="match status" value="1"/>
</dbReference>
<evidence type="ECO:0000256" key="12">
    <source>
        <dbReference type="SAM" id="MobiDB-lite"/>
    </source>
</evidence>
<evidence type="ECO:0000256" key="1">
    <source>
        <dbReference type="ARBA" id="ARBA00012552"/>
    </source>
</evidence>
<dbReference type="InterPro" id="IPR027417">
    <property type="entry name" value="P-loop_NTPase"/>
</dbReference>
<keyword evidence="4 11" id="KW-0378">Hydrolase</keyword>
<feature type="domain" description="Helicase ATP-binding" evidence="13">
    <location>
        <begin position="43"/>
        <end position="220"/>
    </location>
</feature>
<dbReference type="Pfam" id="PF00270">
    <property type="entry name" value="DEAD"/>
    <property type="match status" value="1"/>
</dbReference>
<evidence type="ECO:0000256" key="3">
    <source>
        <dbReference type="ARBA" id="ARBA00022741"/>
    </source>
</evidence>
<evidence type="ECO:0000256" key="5">
    <source>
        <dbReference type="ARBA" id="ARBA00022806"/>
    </source>
</evidence>
<evidence type="ECO:0000256" key="9">
    <source>
        <dbReference type="ARBA" id="ARBA00074363"/>
    </source>
</evidence>
<evidence type="ECO:0000256" key="10">
    <source>
        <dbReference type="PROSITE-ProRule" id="PRU00552"/>
    </source>
</evidence>
<feature type="compositionally biased region" description="Polar residues" evidence="12">
    <location>
        <begin position="445"/>
        <end position="457"/>
    </location>
</feature>
<keyword evidence="6 11" id="KW-0067">ATP-binding</keyword>
<dbReference type="InterPro" id="IPR050079">
    <property type="entry name" value="DEAD_box_RNA_helicase"/>
</dbReference>
<feature type="domain" description="DEAD-box RNA helicase Q" evidence="15">
    <location>
        <begin position="12"/>
        <end position="40"/>
    </location>
</feature>
<comment type="caution">
    <text evidence="16">The sequence shown here is derived from an EMBL/GenBank/DDBJ whole genome shotgun (WGS) entry which is preliminary data.</text>
</comment>
<dbReference type="GO" id="GO:0042255">
    <property type="term" value="P:ribosome assembly"/>
    <property type="evidence" value="ECO:0007669"/>
    <property type="project" value="UniProtKB-ARBA"/>
</dbReference>
<comment type="catalytic activity">
    <reaction evidence="8">
        <text>ATP + H2O = ADP + phosphate + H(+)</text>
        <dbReference type="Rhea" id="RHEA:13065"/>
        <dbReference type="ChEBI" id="CHEBI:15377"/>
        <dbReference type="ChEBI" id="CHEBI:15378"/>
        <dbReference type="ChEBI" id="CHEBI:30616"/>
        <dbReference type="ChEBI" id="CHEBI:43474"/>
        <dbReference type="ChEBI" id="CHEBI:456216"/>
        <dbReference type="EC" id="3.6.4.13"/>
    </reaction>
</comment>
<gene>
    <name evidence="16" type="ORF">CLV58_11054</name>
</gene>
<dbReference type="GO" id="GO:0003724">
    <property type="term" value="F:RNA helicase activity"/>
    <property type="evidence" value="ECO:0007669"/>
    <property type="project" value="UniProtKB-EC"/>
</dbReference>
<dbReference type="AlphaFoldDB" id="A0A2T0SVZ7"/>
<dbReference type="CDD" id="cd00268">
    <property type="entry name" value="DEADc"/>
    <property type="match status" value="1"/>
</dbReference>
<dbReference type="InterPro" id="IPR044742">
    <property type="entry name" value="DEAD/DEAH_RhlB"/>
</dbReference>
<dbReference type="GO" id="GO:0005524">
    <property type="term" value="F:ATP binding"/>
    <property type="evidence" value="ECO:0007669"/>
    <property type="project" value="UniProtKB-KW"/>
</dbReference>
<feature type="compositionally biased region" description="Low complexity" evidence="12">
    <location>
        <begin position="413"/>
        <end position="426"/>
    </location>
</feature>
<comment type="similarity">
    <text evidence="7 11">Belongs to the DEAD box helicase family.</text>
</comment>
<dbReference type="SMART" id="SM00487">
    <property type="entry name" value="DEXDc"/>
    <property type="match status" value="1"/>
</dbReference>
<feature type="compositionally biased region" description="Basic and acidic residues" evidence="12">
    <location>
        <begin position="503"/>
        <end position="513"/>
    </location>
</feature>
<evidence type="ECO:0000256" key="2">
    <source>
        <dbReference type="ARBA" id="ARBA00022490"/>
    </source>
</evidence>
<dbReference type="GO" id="GO:0009266">
    <property type="term" value="P:response to temperature stimulus"/>
    <property type="evidence" value="ECO:0007669"/>
    <property type="project" value="UniProtKB-ARBA"/>
</dbReference>
<evidence type="ECO:0000259" key="15">
    <source>
        <dbReference type="PROSITE" id="PS51195"/>
    </source>
</evidence>
<accession>A0A2T0SVZ7</accession>
<evidence type="ECO:0000256" key="4">
    <source>
        <dbReference type="ARBA" id="ARBA00022801"/>
    </source>
</evidence>
<dbReference type="PROSITE" id="PS51194">
    <property type="entry name" value="HELICASE_CTER"/>
    <property type="match status" value="1"/>
</dbReference>
<evidence type="ECO:0000259" key="13">
    <source>
        <dbReference type="PROSITE" id="PS51192"/>
    </source>
</evidence>
<dbReference type="SUPFAM" id="SSF52540">
    <property type="entry name" value="P-loop containing nucleoside triphosphate hydrolases"/>
    <property type="match status" value="1"/>
</dbReference>
<dbReference type="PROSITE" id="PS00039">
    <property type="entry name" value="DEAD_ATP_HELICASE"/>
    <property type="match status" value="1"/>
</dbReference>
<feature type="short sequence motif" description="Q motif" evidence="10">
    <location>
        <begin position="12"/>
        <end position="40"/>
    </location>
</feature>
<dbReference type="GO" id="GO:0005829">
    <property type="term" value="C:cytosol"/>
    <property type="evidence" value="ECO:0007669"/>
    <property type="project" value="TreeGrafter"/>
</dbReference>
<dbReference type="PANTHER" id="PTHR47959:SF13">
    <property type="entry name" value="ATP-DEPENDENT RNA HELICASE RHLE"/>
    <property type="match status" value="1"/>
</dbReference>
<evidence type="ECO:0000259" key="14">
    <source>
        <dbReference type="PROSITE" id="PS51194"/>
    </source>
</evidence>
<reference evidence="16 17" key="1">
    <citation type="submission" date="2018-03" db="EMBL/GenBank/DDBJ databases">
        <title>Genomic Encyclopedia of Archaeal and Bacterial Type Strains, Phase II (KMG-II): from individual species to whole genera.</title>
        <authorList>
            <person name="Goeker M."/>
        </authorList>
    </citation>
    <scope>NUCLEOTIDE SEQUENCE [LARGE SCALE GENOMIC DNA]</scope>
    <source>
        <strain evidence="16 17">DSM 28354</strain>
    </source>
</reference>
<evidence type="ECO:0000256" key="6">
    <source>
        <dbReference type="ARBA" id="ARBA00022840"/>
    </source>
</evidence>
<keyword evidence="17" id="KW-1185">Reference proteome</keyword>
<keyword evidence="2" id="KW-0963">Cytoplasm</keyword>
<dbReference type="PANTHER" id="PTHR47959">
    <property type="entry name" value="ATP-DEPENDENT RNA HELICASE RHLE-RELATED"/>
    <property type="match status" value="1"/>
</dbReference>
<dbReference type="InterPro" id="IPR014014">
    <property type="entry name" value="RNA_helicase_DEAD_Q_motif"/>
</dbReference>
<evidence type="ECO:0000256" key="8">
    <source>
        <dbReference type="ARBA" id="ARBA00047984"/>
    </source>
</evidence>
<dbReference type="GO" id="GO:0003676">
    <property type="term" value="F:nucleic acid binding"/>
    <property type="evidence" value="ECO:0007669"/>
    <property type="project" value="InterPro"/>
</dbReference>
<dbReference type="SMART" id="SM00490">
    <property type="entry name" value="HELICc"/>
    <property type="match status" value="1"/>
</dbReference>
<evidence type="ECO:0000256" key="7">
    <source>
        <dbReference type="ARBA" id="ARBA00038437"/>
    </source>
</evidence>
<dbReference type="CDD" id="cd18787">
    <property type="entry name" value="SF2_C_DEAD"/>
    <property type="match status" value="1"/>
</dbReference>
<dbReference type="EC" id="3.6.4.13" evidence="1"/>
<dbReference type="InterPro" id="IPR001650">
    <property type="entry name" value="Helicase_C-like"/>
</dbReference>
<keyword evidence="5 11" id="KW-0347">Helicase</keyword>
<feature type="domain" description="Helicase C-terminal" evidence="14">
    <location>
        <begin position="231"/>
        <end position="396"/>
    </location>
</feature>
<feature type="region of interest" description="Disordered" evidence="12">
    <location>
        <begin position="396"/>
        <end position="530"/>
    </location>
</feature>
<dbReference type="InterPro" id="IPR000629">
    <property type="entry name" value="RNA-helicase_DEAD-box_CS"/>
</dbReference>
<organism evidence="16 17">
    <name type="scientific">Spirosoma oryzae</name>
    <dbReference type="NCBI Taxonomy" id="1469603"/>
    <lineage>
        <taxon>Bacteria</taxon>
        <taxon>Pseudomonadati</taxon>
        <taxon>Bacteroidota</taxon>
        <taxon>Cytophagia</taxon>
        <taxon>Cytophagales</taxon>
        <taxon>Cytophagaceae</taxon>
        <taxon>Spirosoma</taxon>
    </lineage>
</organism>
<name>A0A2T0SVZ7_9BACT</name>
<protein>
    <recommendedName>
        <fullName evidence="9">DEAD-box ATP-dependent RNA helicase RhpA</fullName>
        <ecNumber evidence="1">3.6.4.13</ecNumber>
    </recommendedName>
</protein>
<dbReference type="FunFam" id="3.40.50.300:FF:000108">
    <property type="entry name" value="ATP-dependent RNA helicase RhlE"/>
    <property type="match status" value="1"/>
</dbReference>
<dbReference type="GO" id="GO:0016787">
    <property type="term" value="F:hydrolase activity"/>
    <property type="evidence" value="ECO:0007669"/>
    <property type="project" value="UniProtKB-KW"/>
</dbReference>
<feature type="compositionally biased region" description="Polar residues" evidence="12">
    <location>
        <begin position="427"/>
        <end position="438"/>
    </location>
</feature>
<evidence type="ECO:0000313" key="17">
    <source>
        <dbReference type="Proteomes" id="UP000238375"/>
    </source>
</evidence>
<dbReference type="EMBL" id="PVTE01000010">
    <property type="protein sequence ID" value="PRY37585.1"/>
    <property type="molecule type" value="Genomic_DNA"/>
</dbReference>
<dbReference type="PROSITE" id="PS51192">
    <property type="entry name" value="HELICASE_ATP_BIND_1"/>
    <property type="match status" value="1"/>
</dbReference>
<dbReference type="InterPro" id="IPR014001">
    <property type="entry name" value="Helicase_ATP-bd"/>
</dbReference>
<evidence type="ECO:0000256" key="11">
    <source>
        <dbReference type="RuleBase" id="RU000492"/>
    </source>
</evidence>
<sequence>MSPSLPTSNFFMQFSDLSLVDPILKALAEEGYSSPTPIQQQAIPLLLNRRDLLGCAQTGTGKTAAFAIPILQLLAADKAKQPNGPRRIKTLVLTPTRELAIQIDESFAAYGRHLNMKHTVIFGGVSQHSQVNTLRSGIDILIATPGRLLDLMNQGIVNLRDVQYFVLDEADRMLDMGFIHDVKRVIAKLPERRQSLFFSATMPPDVAKLADTILNNPAKVEVTPVSSTADTIQQAMYFVSKDDKRKLLTHILADQAIKSVLVFARTKHGADRVAKDLVKAGIQAEAIHGNKSQNARQRALTNFKSRDTRVLVATDIAARGIDVDELSHVINYELPNIPETYVHRIGRTGRAGHDGIALSFCDAEETEYLRDIHKLIGKTVPVIGDHPYVLEIDASTVTPKAPQQRGQGGRNGGQRPQQSRNGNRPNGQQSRGQENRSGNAAGPRAQSNNRPSGQGRSEQGRPDQGRPERANRNSQSNDRRDSRSGGQPQGSNRRDSRPAQSERPSRDGAEKQSRGTGNSRYLDFSNDKNY</sequence>
<dbReference type="Proteomes" id="UP000238375">
    <property type="component" value="Unassembled WGS sequence"/>
</dbReference>
<evidence type="ECO:0000313" key="16">
    <source>
        <dbReference type="EMBL" id="PRY37585.1"/>
    </source>
</evidence>
<feature type="compositionally biased region" description="Basic and acidic residues" evidence="12">
    <location>
        <begin position="458"/>
        <end position="483"/>
    </location>
</feature>